<evidence type="ECO:0000313" key="2">
    <source>
        <dbReference type="Proteomes" id="UP000218627"/>
    </source>
</evidence>
<accession>A0A285P137</accession>
<dbReference type="EMBL" id="OBEN01000007">
    <property type="protein sequence ID" value="SNZ15168.1"/>
    <property type="molecule type" value="Genomic_DNA"/>
</dbReference>
<evidence type="ECO:0000313" key="1">
    <source>
        <dbReference type="EMBL" id="SNZ15168.1"/>
    </source>
</evidence>
<dbReference type="RefSeq" id="WP_096602593.1">
    <property type="nucleotide sequence ID" value="NZ_OBEN01000007.1"/>
</dbReference>
<dbReference type="Proteomes" id="UP000218627">
    <property type="component" value="Unassembled WGS sequence"/>
</dbReference>
<name>A0A285P137_9AQUI</name>
<evidence type="ECO:0008006" key="3">
    <source>
        <dbReference type="Google" id="ProtNLM"/>
    </source>
</evidence>
<protein>
    <recommendedName>
        <fullName evidence="3">Response regulatory domain-containing protein</fullName>
    </recommendedName>
</protein>
<organism evidence="1 2">
    <name type="scientific">Hydrogenobacter hydrogenophilus</name>
    <dbReference type="NCBI Taxonomy" id="35835"/>
    <lineage>
        <taxon>Bacteria</taxon>
        <taxon>Pseudomonadati</taxon>
        <taxon>Aquificota</taxon>
        <taxon>Aquificia</taxon>
        <taxon>Aquificales</taxon>
        <taxon>Aquificaceae</taxon>
        <taxon>Hydrogenobacter</taxon>
    </lineage>
</organism>
<keyword evidence="2" id="KW-1185">Reference proteome</keyword>
<gene>
    <name evidence="1" type="ORF">SAMN06265353_1309</name>
</gene>
<dbReference type="OrthoDB" id="15531at2"/>
<dbReference type="AlphaFoldDB" id="A0A285P137"/>
<proteinExistence type="predicted"/>
<reference evidence="2" key="1">
    <citation type="submission" date="2017-09" db="EMBL/GenBank/DDBJ databases">
        <authorList>
            <person name="Varghese N."/>
            <person name="Submissions S."/>
        </authorList>
    </citation>
    <scope>NUCLEOTIDE SEQUENCE [LARGE SCALE GENOMIC DNA]</scope>
    <source>
        <strain evidence="2">DSM 2913</strain>
    </source>
</reference>
<sequence>MKVLVMEKNLIMLSRIKNSLSGHEVSSNAEYSGEDVVFINVEAFPVDKIRELKAKGAKVIAYCSHKNVELQLEARSAGADLVVPNSQVVDAGRILDGLKP</sequence>